<keyword evidence="2" id="KW-1185">Reference proteome</keyword>
<protein>
    <submittedName>
        <fullName evidence="1">Uncharacterized protein</fullName>
    </submittedName>
</protein>
<evidence type="ECO:0000313" key="2">
    <source>
        <dbReference type="Proteomes" id="UP000594342"/>
    </source>
</evidence>
<gene>
    <name evidence="1" type="ORF">YASMINEVIRUS_1055</name>
</gene>
<accession>A0A5K0UAQ2</accession>
<evidence type="ECO:0000313" key="1">
    <source>
        <dbReference type="EMBL" id="VBB18592.1"/>
    </source>
</evidence>
<sequence>MGSQLVKMNNITGTSSTSPRALFGDWKPANLPWSPGTVESYEKLSFDEKMFKDLYGRDPKQEENVEGLVKAGVVLNCVFGLSPPPKNMTPEECKLIVGSANILMEKDKSIGFGIGMAVNQIRMANPHCKDDCWK</sequence>
<dbReference type="EMBL" id="UPSH01000001">
    <property type="protein sequence ID" value="VBB18592.1"/>
    <property type="molecule type" value="Genomic_DNA"/>
</dbReference>
<reference evidence="1 2" key="1">
    <citation type="submission" date="2018-10" db="EMBL/GenBank/DDBJ databases">
        <authorList>
            <consortium name="IHU Genomes"/>
        </authorList>
    </citation>
    <scope>NUCLEOTIDE SEQUENCE [LARGE SCALE GENOMIC DNA]</scope>
    <source>
        <strain evidence="1 2">A1</strain>
    </source>
</reference>
<name>A0A5K0UAQ2_9VIRU</name>
<organism evidence="1 2">
    <name type="scientific">Yasminevirus sp. GU-2018</name>
    <dbReference type="NCBI Taxonomy" id="2420051"/>
    <lineage>
        <taxon>Viruses</taxon>
        <taxon>Varidnaviria</taxon>
        <taxon>Bamfordvirae</taxon>
        <taxon>Nucleocytoviricota</taxon>
        <taxon>Megaviricetes</taxon>
        <taxon>Imitervirales</taxon>
        <taxon>Mimiviridae</taxon>
        <taxon>Klosneuvirinae</taxon>
        <taxon>Yasminevirus</taxon>
        <taxon>Yasminevirus saudimassiliense</taxon>
    </lineage>
</organism>
<comment type="caution">
    <text evidence="1">The sequence shown here is derived from an EMBL/GenBank/DDBJ whole genome shotgun (WGS) entry which is preliminary data.</text>
</comment>
<dbReference type="Proteomes" id="UP000594342">
    <property type="component" value="Unassembled WGS sequence"/>
</dbReference>
<proteinExistence type="predicted"/>